<dbReference type="InterPro" id="IPR041633">
    <property type="entry name" value="Polbeta"/>
</dbReference>
<name>A0A7C4JSH9_9BACT</name>
<accession>A0A7C4JSH9</accession>
<reference evidence="2" key="1">
    <citation type="journal article" date="2020" name="mSystems">
        <title>Genome- and Community-Level Interaction Insights into Carbon Utilization and Element Cycling Functions of Hydrothermarchaeota in Hydrothermal Sediment.</title>
        <authorList>
            <person name="Zhou Z."/>
            <person name="Liu Y."/>
            <person name="Xu W."/>
            <person name="Pan J."/>
            <person name="Luo Z.H."/>
            <person name="Li M."/>
        </authorList>
    </citation>
    <scope>NUCLEOTIDE SEQUENCE [LARGE SCALE GENOMIC DNA]</scope>
    <source>
        <strain evidence="2">SpSt-6</strain>
    </source>
</reference>
<dbReference type="Pfam" id="PF18765">
    <property type="entry name" value="Polbeta"/>
    <property type="match status" value="1"/>
</dbReference>
<dbReference type="InterPro" id="IPR043519">
    <property type="entry name" value="NT_sf"/>
</dbReference>
<feature type="domain" description="Polymerase beta nucleotidyltransferase" evidence="1">
    <location>
        <begin position="11"/>
        <end position="61"/>
    </location>
</feature>
<dbReference type="EMBL" id="DSZN01000108">
    <property type="protein sequence ID" value="HGQ86016.1"/>
    <property type="molecule type" value="Genomic_DNA"/>
</dbReference>
<sequence length="69" mass="8033">MLENLREIIPKIKKALEKHKDIVFAYVFGSLAKGRITPLSDIDIAVYLEDSKNIDLFNKKIQILRDLFE</sequence>
<proteinExistence type="predicted"/>
<comment type="caution">
    <text evidence="2">The sequence shown here is derived from an EMBL/GenBank/DDBJ whole genome shotgun (WGS) entry which is preliminary data.</text>
</comment>
<dbReference type="InterPro" id="IPR052930">
    <property type="entry name" value="TA_antitoxin_MntA"/>
</dbReference>
<dbReference type="PANTHER" id="PTHR43852:SF3">
    <property type="entry name" value="NUCLEOTIDYLTRANSFERASE"/>
    <property type="match status" value="1"/>
</dbReference>
<dbReference type="CDD" id="cd05403">
    <property type="entry name" value="NT_KNTase_like"/>
    <property type="match status" value="1"/>
</dbReference>
<keyword evidence="2" id="KW-0808">Transferase</keyword>
<evidence type="ECO:0000313" key="2">
    <source>
        <dbReference type="EMBL" id="HGQ86016.1"/>
    </source>
</evidence>
<dbReference type="AlphaFoldDB" id="A0A7C4JSH9"/>
<dbReference type="PANTHER" id="PTHR43852">
    <property type="entry name" value="NUCLEOTIDYLTRANSFERASE"/>
    <property type="match status" value="1"/>
</dbReference>
<gene>
    <name evidence="2" type="ORF">ENT66_06865</name>
</gene>
<dbReference type="SUPFAM" id="SSF81301">
    <property type="entry name" value="Nucleotidyltransferase"/>
    <property type="match status" value="1"/>
</dbReference>
<evidence type="ECO:0000259" key="1">
    <source>
        <dbReference type="Pfam" id="PF18765"/>
    </source>
</evidence>
<organism evidence="2">
    <name type="scientific">Thermodesulfobacterium geofontis</name>
    <dbReference type="NCBI Taxonomy" id="1295609"/>
    <lineage>
        <taxon>Bacteria</taxon>
        <taxon>Pseudomonadati</taxon>
        <taxon>Thermodesulfobacteriota</taxon>
        <taxon>Thermodesulfobacteria</taxon>
        <taxon>Thermodesulfobacteriales</taxon>
        <taxon>Thermodesulfobacteriaceae</taxon>
        <taxon>Thermodesulfobacterium</taxon>
    </lineage>
</organism>
<dbReference type="GO" id="GO:0016740">
    <property type="term" value="F:transferase activity"/>
    <property type="evidence" value="ECO:0007669"/>
    <property type="project" value="UniProtKB-KW"/>
</dbReference>
<dbReference type="Gene3D" id="3.30.460.10">
    <property type="entry name" value="Beta Polymerase, domain 2"/>
    <property type="match status" value="1"/>
</dbReference>
<protein>
    <submittedName>
        <fullName evidence="2">Nucleotidyltransferase domain-containing protein</fullName>
    </submittedName>
</protein>